<evidence type="ECO:0000256" key="6">
    <source>
        <dbReference type="ARBA" id="ARBA00023136"/>
    </source>
</evidence>
<dbReference type="STRING" id="283909.R7VLG4"/>
<dbReference type="FunFam" id="1.10.287.630:FF:000001">
    <property type="entry name" value="Cyclic nucleotide-gated channel alpha 3"/>
    <property type="match status" value="1"/>
</dbReference>
<dbReference type="GO" id="GO:0005222">
    <property type="term" value="F:intracellularly cAMP-activated cation channel activity"/>
    <property type="evidence" value="ECO:0007669"/>
    <property type="project" value="TreeGrafter"/>
</dbReference>
<keyword evidence="3 9" id="KW-0812">Transmembrane</keyword>
<evidence type="ECO:0000259" key="10">
    <source>
        <dbReference type="PROSITE" id="PS50042"/>
    </source>
</evidence>
<dbReference type="SUPFAM" id="SSF81324">
    <property type="entry name" value="Voltage-gated potassium channels"/>
    <property type="match status" value="1"/>
</dbReference>
<dbReference type="InterPro" id="IPR018488">
    <property type="entry name" value="cNMP-bd_CS"/>
</dbReference>
<keyword evidence="6 9" id="KW-0472">Membrane</keyword>
<dbReference type="GO" id="GO:0017071">
    <property type="term" value="C:intracellular cyclic nucleotide activated cation channel complex"/>
    <property type="evidence" value="ECO:0007669"/>
    <property type="project" value="TreeGrafter"/>
</dbReference>
<dbReference type="InterPro" id="IPR005821">
    <property type="entry name" value="Ion_trans_dom"/>
</dbReference>
<dbReference type="FunFam" id="2.60.120.10:FF:000002">
    <property type="entry name" value="Cyclic nucleotide gated channel alpha 1a"/>
    <property type="match status" value="1"/>
</dbReference>
<feature type="transmembrane region" description="Helical" evidence="9">
    <location>
        <begin position="190"/>
        <end position="208"/>
    </location>
</feature>
<dbReference type="FunCoup" id="R7VLG4">
    <property type="interactions" value="8"/>
</dbReference>
<dbReference type="PROSITE" id="PS50042">
    <property type="entry name" value="CNMP_BINDING_3"/>
    <property type="match status" value="1"/>
</dbReference>
<dbReference type="Proteomes" id="UP000014760">
    <property type="component" value="Unassembled WGS sequence"/>
</dbReference>
<dbReference type="HOGENOM" id="CLU_005746_12_2_1"/>
<feature type="transmembrane region" description="Helical" evidence="9">
    <location>
        <begin position="148"/>
        <end position="170"/>
    </location>
</feature>
<feature type="transmembrane region" description="Helical" evidence="9">
    <location>
        <begin position="12"/>
        <end position="34"/>
    </location>
</feature>
<keyword evidence="5" id="KW-0406">Ion transport</keyword>
<gene>
    <name evidence="11" type="ORF">CAPTEDRAFT_146497</name>
</gene>
<feature type="transmembrane region" description="Helical" evidence="9">
    <location>
        <begin position="220"/>
        <end position="242"/>
    </location>
</feature>
<evidence type="ECO:0000313" key="12">
    <source>
        <dbReference type="EnsemblMetazoa" id="CapteP146497"/>
    </source>
</evidence>
<dbReference type="InterPro" id="IPR018490">
    <property type="entry name" value="cNMP-bd_dom_sf"/>
</dbReference>
<dbReference type="PROSITE" id="PS00888">
    <property type="entry name" value="CNMP_BINDING_1"/>
    <property type="match status" value="1"/>
</dbReference>
<dbReference type="InterPro" id="IPR000595">
    <property type="entry name" value="cNMP-bd_dom"/>
</dbReference>
<dbReference type="AlphaFoldDB" id="R7VLG4"/>
<dbReference type="SMART" id="SM00100">
    <property type="entry name" value="cNMP"/>
    <property type="match status" value="1"/>
</dbReference>
<dbReference type="Pfam" id="PF16526">
    <property type="entry name" value="CLZ"/>
    <property type="match status" value="1"/>
</dbReference>
<evidence type="ECO:0000256" key="4">
    <source>
        <dbReference type="ARBA" id="ARBA00022989"/>
    </source>
</evidence>
<dbReference type="PROSITE" id="PS00889">
    <property type="entry name" value="CNMP_BINDING_2"/>
    <property type="match status" value="1"/>
</dbReference>
<evidence type="ECO:0000313" key="11">
    <source>
        <dbReference type="EMBL" id="ELU18231.1"/>
    </source>
</evidence>
<dbReference type="InterPro" id="IPR014710">
    <property type="entry name" value="RmlC-like_jellyroll"/>
</dbReference>
<dbReference type="GO" id="GO:0044877">
    <property type="term" value="F:protein-containing complex binding"/>
    <property type="evidence" value="ECO:0007669"/>
    <property type="project" value="TreeGrafter"/>
</dbReference>
<dbReference type="Gene3D" id="1.10.287.630">
    <property type="entry name" value="Helix hairpin bin"/>
    <property type="match status" value="1"/>
</dbReference>
<dbReference type="EnsemblMetazoa" id="CapteT146497">
    <property type="protein sequence ID" value="CapteP146497"/>
    <property type="gene ID" value="CapteG146497"/>
</dbReference>
<keyword evidence="2" id="KW-0813">Transport</keyword>
<dbReference type="OrthoDB" id="421226at2759"/>
<dbReference type="Gene3D" id="2.60.120.10">
    <property type="entry name" value="Jelly Rolls"/>
    <property type="match status" value="1"/>
</dbReference>
<dbReference type="OMA" id="ECEPQTR"/>
<evidence type="ECO:0000256" key="8">
    <source>
        <dbReference type="ARBA" id="ARBA00023303"/>
    </source>
</evidence>
<dbReference type="InterPro" id="IPR050866">
    <property type="entry name" value="CNG_cation_channel"/>
</dbReference>
<proteinExistence type="predicted"/>
<dbReference type="PANTHER" id="PTHR45638">
    <property type="entry name" value="CYCLIC NUCLEOTIDE-GATED CATION CHANNEL SUBUNIT A"/>
    <property type="match status" value="1"/>
</dbReference>
<dbReference type="FunFam" id="1.10.287.70:FF:000030">
    <property type="entry name" value="Cyclic nucleotide-gated channel alpha 3"/>
    <property type="match status" value="1"/>
</dbReference>
<evidence type="ECO:0000256" key="5">
    <source>
        <dbReference type="ARBA" id="ARBA00023065"/>
    </source>
</evidence>
<accession>R7VLG4</accession>
<dbReference type="GO" id="GO:0030553">
    <property type="term" value="F:cGMP binding"/>
    <property type="evidence" value="ECO:0007669"/>
    <property type="project" value="TreeGrafter"/>
</dbReference>
<name>R7VLG4_CAPTE</name>
<evidence type="ECO:0000256" key="3">
    <source>
        <dbReference type="ARBA" id="ARBA00022692"/>
    </source>
</evidence>
<dbReference type="EMBL" id="KB292032">
    <property type="protein sequence ID" value="ELU18231.1"/>
    <property type="molecule type" value="Genomic_DNA"/>
</dbReference>
<sequence>WVVDPASNTYYRWLFVISAAVLYNLTLIIARSVFWKLQDNYSTWWFVLDYICDAIYLMDMFVQLRTGYLEQGLMVKEVHKLRIHYTKSWTFKVDVLCILPSDLFYLAIGGNKTFVRMNRLFKYPRLFEFIDRTDSHTNHPNVFRIFNLILYILIIIHWNACFFFQMSSWIGFGTDSWVYPNVSTPDNGSLARMYIYSFYWSTLTLTTIGETPKPEIDIEYLFVVVDFLIGVLIFATIVGNIGSMISNMNASKAEFQQQMDGVKRYMDLSKVGKDLEKRVIKWFDYVWTNKQTMNGEDILTNLPDKLRAEIAIHVHLKTLRRVSIFQDCEPGLLVQLVLKLKPSVFSPGDYVCRKGDIGKEMYIIKKGKLSVVADDGKTVYATLGEGGVFGEVSLLNIPGNLTGNRRTANVCSIGYSDLFILSKEDLWESLTEYPDAKVKLFERGKDILMKDELLDEEAAAQAVVIEESTQDRLVKLETTVDTLTTRFGRLLGEFSSSQAKVKRRLFQLEKKGHIDSQSLCGFHTDSYSYHCE</sequence>
<dbReference type="PANTHER" id="PTHR45638:SF11">
    <property type="entry name" value="CYCLIC NUCLEOTIDE-GATED CATION CHANNEL SUBUNIT A"/>
    <property type="match status" value="1"/>
</dbReference>
<evidence type="ECO:0000256" key="9">
    <source>
        <dbReference type="SAM" id="Phobius"/>
    </source>
</evidence>
<keyword evidence="8" id="KW-0407">Ion channel</keyword>
<dbReference type="Pfam" id="PF00520">
    <property type="entry name" value="Ion_trans"/>
    <property type="match status" value="1"/>
</dbReference>
<protein>
    <recommendedName>
        <fullName evidence="10">Cyclic nucleotide-binding domain-containing protein</fullName>
    </recommendedName>
</protein>
<evidence type="ECO:0000256" key="1">
    <source>
        <dbReference type="ARBA" id="ARBA00004141"/>
    </source>
</evidence>
<dbReference type="EMBL" id="AMQN01016404">
    <property type="status" value="NOT_ANNOTATED_CDS"/>
    <property type="molecule type" value="Genomic_DNA"/>
</dbReference>
<reference evidence="13" key="1">
    <citation type="submission" date="2012-12" db="EMBL/GenBank/DDBJ databases">
        <authorList>
            <person name="Hellsten U."/>
            <person name="Grimwood J."/>
            <person name="Chapman J.A."/>
            <person name="Shapiro H."/>
            <person name="Aerts A."/>
            <person name="Otillar R.P."/>
            <person name="Terry A.Y."/>
            <person name="Boore J.L."/>
            <person name="Simakov O."/>
            <person name="Marletaz F."/>
            <person name="Cho S.-J."/>
            <person name="Edsinger-Gonzales E."/>
            <person name="Havlak P."/>
            <person name="Kuo D.-H."/>
            <person name="Larsson T."/>
            <person name="Lv J."/>
            <person name="Arendt D."/>
            <person name="Savage R."/>
            <person name="Osoegawa K."/>
            <person name="de Jong P."/>
            <person name="Lindberg D.R."/>
            <person name="Seaver E.C."/>
            <person name="Weisblat D.A."/>
            <person name="Putnam N.H."/>
            <person name="Grigoriev I.V."/>
            <person name="Rokhsar D.S."/>
        </authorList>
    </citation>
    <scope>NUCLEOTIDE SEQUENCE</scope>
    <source>
        <strain evidence="13">I ESC-2004</strain>
    </source>
</reference>
<dbReference type="InterPro" id="IPR032406">
    <property type="entry name" value="CLZ_dom"/>
</dbReference>
<dbReference type="Pfam" id="PF00027">
    <property type="entry name" value="cNMP_binding"/>
    <property type="match status" value="1"/>
</dbReference>
<evidence type="ECO:0000256" key="2">
    <source>
        <dbReference type="ARBA" id="ARBA00022448"/>
    </source>
</evidence>
<dbReference type="CDD" id="cd00038">
    <property type="entry name" value="CAP_ED"/>
    <property type="match status" value="1"/>
</dbReference>
<organism evidence="11">
    <name type="scientific">Capitella teleta</name>
    <name type="common">Polychaete worm</name>
    <dbReference type="NCBI Taxonomy" id="283909"/>
    <lineage>
        <taxon>Eukaryota</taxon>
        <taxon>Metazoa</taxon>
        <taxon>Spiralia</taxon>
        <taxon>Lophotrochozoa</taxon>
        <taxon>Annelida</taxon>
        <taxon>Polychaeta</taxon>
        <taxon>Sedentaria</taxon>
        <taxon>Scolecida</taxon>
        <taxon>Capitellidae</taxon>
        <taxon>Capitella</taxon>
    </lineage>
</organism>
<reference evidence="12" key="3">
    <citation type="submission" date="2015-06" db="UniProtKB">
        <authorList>
            <consortium name="EnsemblMetazoa"/>
        </authorList>
    </citation>
    <scope>IDENTIFICATION</scope>
</reference>
<dbReference type="SUPFAM" id="SSF51206">
    <property type="entry name" value="cAMP-binding domain-like"/>
    <property type="match status" value="1"/>
</dbReference>
<feature type="non-terminal residue" evidence="11">
    <location>
        <position position="1"/>
    </location>
</feature>
<dbReference type="Gene3D" id="1.10.287.70">
    <property type="match status" value="1"/>
</dbReference>
<keyword evidence="13" id="KW-1185">Reference proteome</keyword>
<keyword evidence="7" id="KW-1071">Ligand-gated ion channel</keyword>
<reference evidence="11 13" key="2">
    <citation type="journal article" date="2013" name="Nature">
        <title>Insights into bilaterian evolution from three spiralian genomes.</title>
        <authorList>
            <person name="Simakov O."/>
            <person name="Marletaz F."/>
            <person name="Cho S.J."/>
            <person name="Edsinger-Gonzales E."/>
            <person name="Havlak P."/>
            <person name="Hellsten U."/>
            <person name="Kuo D.H."/>
            <person name="Larsson T."/>
            <person name="Lv J."/>
            <person name="Arendt D."/>
            <person name="Savage R."/>
            <person name="Osoegawa K."/>
            <person name="de Jong P."/>
            <person name="Grimwood J."/>
            <person name="Chapman J.A."/>
            <person name="Shapiro H."/>
            <person name="Aerts A."/>
            <person name="Otillar R.P."/>
            <person name="Terry A.Y."/>
            <person name="Boore J.L."/>
            <person name="Grigoriev I.V."/>
            <person name="Lindberg D.R."/>
            <person name="Seaver E.C."/>
            <person name="Weisblat D.A."/>
            <person name="Putnam N.H."/>
            <person name="Rokhsar D.S."/>
        </authorList>
    </citation>
    <scope>NUCLEOTIDE SEQUENCE</scope>
    <source>
        <strain evidence="11 13">I ESC-2004</strain>
    </source>
</reference>
<dbReference type="GO" id="GO:0005223">
    <property type="term" value="F:intracellularly cGMP-activated cation channel activity"/>
    <property type="evidence" value="ECO:0007669"/>
    <property type="project" value="TreeGrafter"/>
</dbReference>
<dbReference type="GO" id="GO:0005886">
    <property type="term" value="C:plasma membrane"/>
    <property type="evidence" value="ECO:0007669"/>
    <property type="project" value="TreeGrafter"/>
</dbReference>
<evidence type="ECO:0000313" key="13">
    <source>
        <dbReference type="Proteomes" id="UP000014760"/>
    </source>
</evidence>
<dbReference type="Gene3D" id="1.20.5.300">
    <property type="match status" value="1"/>
</dbReference>
<evidence type="ECO:0000256" key="7">
    <source>
        <dbReference type="ARBA" id="ARBA00023286"/>
    </source>
</evidence>
<comment type="subcellular location">
    <subcellularLocation>
        <location evidence="1">Membrane</location>
        <topology evidence="1">Multi-pass membrane protein</topology>
    </subcellularLocation>
</comment>
<feature type="domain" description="Cyclic nucleotide-binding" evidence="10">
    <location>
        <begin position="324"/>
        <end position="442"/>
    </location>
</feature>
<keyword evidence="4 9" id="KW-1133">Transmembrane helix</keyword>